<name>A0A150HCI9_9MICO</name>
<evidence type="ECO:0000256" key="6">
    <source>
        <dbReference type="SAM" id="Phobius"/>
    </source>
</evidence>
<comment type="caution">
    <text evidence="8">The sequence shown here is derived from an EMBL/GenBank/DDBJ whole genome shotgun (WGS) entry which is preliminary data.</text>
</comment>
<dbReference type="InterPro" id="IPR032694">
    <property type="entry name" value="CopC/D"/>
</dbReference>
<feature type="transmembrane region" description="Helical" evidence="6">
    <location>
        <begin position="261"/>
        <end position="281"/>
    </location>
</feature>
<feature type="transmembrane region" description="Helical" evidence="6">
    <location>
        <begin position="228"/>
        <end position="249"/>
    </location>
</feature>
<feature type="transmembrane region" description="Helical" evidence="6">
    <location>
        <begin position="146"/>
        <end position="170"/>
    </location>
</feature>
<dbReference type="GO" id="GO:0005886">
    <property type="term" value="C:plasma membrane"/>
    <property type="evidence" value="ECO:0007669"/>
    <property type="project" value="UniProtKB-SubCell"/>
</dbReference>
<dbReference type="InterPro" id="IPR008457">
    <property type="entry name" value="Cu-R_CopD_dom"/>
</dbReference>
<feature type="transmembrane region" description="Helical" evidence="6">
    <location>
        <begin position="582"/>
        <end position="601"/>
    </location>
</feature>
<comment type="subcellular location">
    <subcellularLocation>
        <location evidence="1">Cell membrane</location>
        <topology evidence="1">Multi-pass membrane protein</topology>
    </subcellularLocation>
</comment>
<dbReference type="EMBL" id="LQQC01000001">
    <property type="protein sequence ID" value="KXZ59803.1"/>
    <property type="molecule type" value="Genomic_DNA"/>
</dbReference>
<keyword evidence="2" id="KW-1003">Cell membrane</keyword>
<keyword evidence="4 6" id="KW-1133">Transmembrane helix</keyword>
<feature type="transmembrane region" description="Helical" evidence="6">
    <location>
        <begin position="665"/>
        <end position="686"/>
    </location>
</feature>
<dbReference type="Pfam" id="PF05425">
    <property type="entry name" value="CopD"/>
    <property type="match status" value="1"/>
</dbReference>
<accession>A0A150HCI9</accession>
<dbReference type="Pfam" id="PF09678">
    <property type="entry name" value="Caa3_CtaG"/>
    <property type="match status" value="1"/>
</dbReference>
<dbReference type="Proteomes" id="UP000243589">
    <property type="component" value="Unassembled WGS sequence"/>
</dbReference>
<dbReference type="InterPro" id="IPR019108">
    <property type="entry name" value="Caa3_assmbl_CtaG-rel"/>
</dbReference>
<feature type="transmembrane region" description="Helical" evidence="6">
    <location>
        <begin position="553"/>
        <end position="576"/>
    </location>
</feature>
<feature type="transmembrane region" description="Helical" evidence="6">
    <location>
        <begin position="613"/>
        <end position="634"/>
    </location>
</feature>
<evidence type="ECO:0000313" key="8">
    <source>
        <dbReference type="EMBL" id="KXZ59803.1"/>
    </source>
</evidence>
<proteinExistence type="predicted"/>
<evidence type="ECO:0000259" key="7">
    <source>
        <dbReference type="Pfam" id="PF05425"/>
    </source>
</evidence>
<dbReference type="PANTHER" id="PTHR34820">
    <property type="entry name" value="INNER MEMBRANE PROTEIN YEBZ"/>
    <property type="match status" value="1"/>
</dbReference>
<dbReference type="AlphaFoldDB" id="A0A150HCI9"/>
<gene>
    <name evidence="8" type="primary">ycnJ</name>
    <name evidence="8" type="ORF">Bravens_00018</name>
</gene>
<dbReference type="PANTHER" id="PTHR34820:SF4">
    <property type="entry name" value="INNER MEMBRANE PROTEIN YEBZ"/>
    <property type="match status" value="1"/>
</dbReference>
<dbReference type="GO" id="GO:0006825">
    <property type="term" value="P:copper ion transport"/>
    <property type="evidence" value="ECO:0007669"/>
    <property type="project" value="InterPro"/>
</dbReference>
<keyword evidence="5 6" id="KW-0472">Membrane</keyword>
<feature type="transmembrane region" description="Helical" evidence="6">
    <location>
        <begin position="50"/>
        <end position="70"/>
    </location>
</feature>
<evidence type="ECO:0000256" key="3">
    <source>
        <dbReference type="ARBA" id="ARBA00022692"/>
    </source>
</evidence>
<feature type="transmembrane region" description="Helical" evidence="6">
    <location>
        <begin position="434"/>
        <end position="451"/>
    </location>
</feature>
<feature type="transmembrane region" description="Helical" evidence="6">
    <location>
        <begin position="331"/>
        <end position="352"/>
    </location>
</feature>
<organism evidence="8 9">
    <name type="scientific">Brevibacterium ravenspurgense</name>
    <dbReference type="NCBI Taxonomy" id="479117"/>
    <lineage>
        <taxon>Bacteria</taxon>
        <taxon>Bacillati</taxon>
        <taxon>Actinomycetota</taxon>
        <taxon>Actinomycetes</taxon>
        <taxon>Micrococcales</taxon>
        <taxon>Brevibacteriaceae</taxon>
        <taxon>Brevibacterium</taxon>
    </lineage>
</organism>
<protein>
    <submittedName>
        <fullName evidence="8">Copper transport protein YcnJ</fullName>
    </submittedName>
</protein>
<dbReference type="PATRIC" id="fig|479117.4.peg.18"/>
<feature type="transmembrane region" description="Helical" evidence="6">
    <location>
        <begin position="373"/>
        <end position="392"/>
    </location>
</feature>
<evidence type="ECO:0000256" key="1">
    <source>
        <dbReference type="ARBA" id="ARBA00004651"/>
    </source>
</evidence>
<evidence type="ECO:0000256" key="4">
    <source>
        <dbReference type="ARBA" id="ARBA00022989"/>
    </source>
</evidence>
<feature type="transmembrane region" description="Helical" evidence="6">
    <location>
        <begin position="463"/>
        <end position="487"/>
    </location>
</feature>
<keyword evidence="9" id="KW-1185">Reference proteome</keyword>
<keyword evidence="3 6" id="KW-0812">Transmembrane</keyword>
<evidence type="ECO:0000256" key="5">
    <source>
        <dbReference type="ARBA" id="ARBA00023136"/>
    </source>
</evidence>
<reference evidence="8 9" key="1">
    <citation type="submission" date="2016-01" db="EMBL/GenBank/DDBJ databases">
        <title>Use of Whole Genome Sequencing to ascertain that Brevibacterium massiliense (Roux, Raoult 2009) is a later heterotypic synonym of Brevibacterium ravenspurgense (Mages 2008).</title>
        <authorList>
            <person name="Bernier A.-M."/>
            <person name="Burdz T."/>
            <person name="Huynh C."/>
            <person name="Pachecho A.L."/>
            <person name="Wiebe D."/>
            <person name="Bonner C."/>
            <person name="Bernard K."/>
        </authorList>
    </citation>
    <scope>NUCLEOTIDE SEQUENCE [LARGE SCALE GENOMIC DNA]</scope>
    <source>
        <strain evidence="8 9">CCUG56047</strain>
    </source>
</reference>
<feature type="transmembrane region" description="Helical" evidence="6">
    <location>
        <begin position="499"/>
        <end position="520"/>
    </location>
</feature>
<sequence length="722" mass="78520">MLARRLAIPLFTVVGAAFGAWALMYTGATNPMLVGDSGPLGRIGLPIAEFFFQAASVVVIGAIILMMLILPRSKPQRRRGAGARRAEKKAKQLAAKKAAAGKASATGEAAAAATLTAEATAASASGADAFKTDRKADRDVELDPSWAAALLTAQIGSIFLVLSSVATLILRYVNTAGTAATNATQAEFSAQLGAYITQIDSGRLWSLVVVTAIVMSMILFATRSFAGIGWTALLTVLILLPQALMGHAAEAKGHIEAVNSLGLHLVAVMAWVGGLVVLALISPTLTGRQDLGEIIKRYSTIALFSIVIMAYSGFVNATLRVKGLDDWLTPYGQLVIIKVVFTVILGLIGFWHRERIIGRLGSSMRAAAEFWRLVLAEIAIFGAVVAIGIVLASSQPPVPQELRSQPTPSEILSGELLPPEPLWYNYFLQWRFDPLWVVIGVGASVLYIMGYRELKKRGGQWPLWRTISWVGGMAMLIYVTCGGPMVYGRVLFSGHMIQHMLIVMLVPIPMVVGAPITLLMRAIHPRQDGSRGVREWILILVHSKYMRFWAHPIVASINFSGSLIVFYYSGIMWYALKYHLGHELMIIHFLAAGYMFAQAMIGVDPGVKRFPHAVRFVVLLVTMTFHAFFGISIMTTEVLIEPEWYGNMGQTWISALDDQQLGGGIAWGIGEFPTLILAFTAAVQWSKASDREAKRKDRAEARSGDAELRAYNEYLASLGGKR</sequence>
<feature type="domain" description="Copper resistance protein D" evidence="7">
    <location>
        <begin position="293"/>
        <end position="391"/>
    </location>
</feature>
<evidence type="ECO:0000256" key="2">
    <source>
        <dbReference type="ARBA" id="ARBA00022475"/>
    </source>
</evidence>
<feature type="transmembrane region" description="Helical" evidence="6">
    <location>
        <begin position="301"/>
        <end position="319"/>
    </location>
</feature>
<feature type="transmembrane region" description="Helical" evidence="6">
    <location>
        <begin position="204"/>
        <end position="221"/>
    </location>
</feature>
<evidence type="ECO:0000313" key="9">
    <source>
        <dbReference type="Proteomes" id="UP000243589"/>
    </source>
</evidence>